<protein>
    <recommendedName>
        <fullName evidence="4">Glycosyl hydrolase</fullName>
    </recommendedName>
</protein>
<feature type="transmembrane region" description="Helical" evidence="1">
    <location>
        <begin position="37"/>
        <end position="59"/>
    </location>
</feature>
<dbReference type="KEGG" id="vil:CFK37_03695"/>
<proteinExistence type="predicted"/>
<dbReference type="InterPro" id="IPR015943">
    <property type="entry name" value="WD40/YVTN_repeat-like_dom_sf"/>
</dbReference>
<sequence>MKKLVLLLFTGIILLIVPLRALAHGSEEHASETAVNYWSYGLIISFLLLAIFLTLFITAKTKMKYMNLKNKSNREKHTAMRKRNSLYKWGSILASVVVVFFLIAVNVNGEDKVTFTHIHGLGYTSDGEELFVPAHDGLRVYKDGSWTTPTEGAKHDYMGFNMFKDGFYSSGHPAPNSDLANPLGIVRSTDKGKTIEKLDLYGEIDFHGMTVGYDTEEIYVFNPSENSRMSQPGFYYSTDKTKSWKQAELAGLEGQAGTLAAHPTKKGVVAIGTDQGVFLSENHGNQFEKLSVSGAVSAVSFGHKNNLLVATKTDKMNLFQINLSTNETVELNVPDLGEDAITYFKQNPVNSNEFVFATNNRDIYMSSDKGNTWNQRVDEGVAISH</sequence>
<dbReference type="OrthoDB" id="9764804at2"/>
<dbReference type="Proteomes" id="UP000198312">
    <property type="component" value="Chromosome"/>
</dbReference>
<dbReference type="EMBL" id="CP022315">
    <property type="protein sequence ID" value="ASK61338.1"/>
    <property type="molecule type" value="Genomic_DNA"/>
</dbReference>
<accession>A0A220TZR9</accession>
<keyword evidence="1" id="KW-0472">Membrane</keyword>
<dbReference type="RefSeq" id="WP_089060615.1">
    <property type="nucleotide sequence ID" value="NZ_CP022315.1"/>
</dbReference>
<name>A0A220TZR9_9BACI</name>
<feature type="transmembrane region" description="Helical" evidence="1">
    <location>
        <begin position="86"/>
        <end position="105"/>
    </location>
</feature>
<evidence type="ECO:0000256" key="1">
    <source>
        <dbReference type="SAM" id="Phobius"/>
    </source>
</evidence>
<keyword evidence="1" id="KW-1133">Transmembrane helix</keyword>
<evidence type="ECO:0000313" key="3">
    <source>
        <dbReference type="Proteomes" id="UP000198312"/>
    </source>
</evidence>
<reference evidence="2 3" key="1">
    <citation type="submission" date="2017-07" db="EMBL/GenBank/DDBJ databases">
        <title>Virgibacillus sp. LM2416.</title>
        <authorList>
            <person name="Tak E.J."/>
            <person name="Bae J.-W."/>
        </authorList>
    </citation>
    <scope>NUCLEOTIDE SEQUENCE [LARGE SCALE GENOMIC DNA]</scope>
    <source>
        <strain evidence="2 3">LM2416</strain>
    </source>
</reference>
<evidence type="ECO:0008006" key="4">
    <source>
        <dbReference type="Google" id="ProtNLM"/>
    </source>
</evidence>
<dbReference type="AlphaFoldDB" id="A0A220TZR9"/>
<keyword evidence="1" id="KW-0812">Transmembrane</keyword>
<dbReference type="Gene3D" id="2.130.10.10">
    <property type="entry name" value="YVTN repeat-like/Quinoprotein amine dehydrogenase"/>
    <property type="match status" value="1"/>
</dbReference>
<dbReference type="SUPFAM" id="SSF110296">
    <property type="entry name" value="Oligoxyloglucan reducing end-specific cellobiohydrolase"/>
    <property type="match status" value="1"/>
</dbReference>
<keyword evidence="3" id="KW-1185">Reference proteome</keyword>
<gene>
    <name evidence="2" type="ORF">CFK37_03695</name>
</gene>
<evidence type="ECO:0000313" key="2">
    <source>
        <dbReference type="EMBL" id="ASK61338.1"/>
    </source>
</evidence>
<dbReference type="InterPro" id="IPR054817">
    <property type="entry name" value="Glycosyl_F510_1955-like"/>
</dbReference>
<organism evidence="2 3">
    <name type="scientific">Virgibacillus phasianinus</name>
    <dbReference type="NCBI Taxonomy" id="2017483"/>
    <lineage>
        <taxon>Bacteria</taxon>
        <taxon>Bacillati</taxon>
        <taxon>Bacillota</taxon>
        <taxon>Bacilli</taxon>
        <taxon>Bacillales</taxon>
        <taxon>Bacillaceae</taxon>
        <taxon>Virgibacillus</taxon>
    </lineage>
</organism>
<dbReference type="NCBIfam" id="NF045728">
    <property type="entry name" value="glycosyl_F510_1955"/>
    <property type="match status" value="1"/>
</dbReference>